<feature type="region of interest" description="Disordered" evidence="1">
    <location>
        <begin position="86"/>
        <end position="191"/>
    </location>
</feature>
<name>T1AVN8_9ZZZZ</name>
<protein>
    <submittedName>
        <fullName evidence="2">Heavy metal efflux pump, CzcA family</fullName>
    </submittedName>
</protein>
<dbReference type="PANTHER" id="PTHR32063:SF19">
    <property type="entry name" value="CATION EFFLUX SYSTEM PROTEIN CUSA"/>
    <property type="match status" value="1"/>
</dbReference>
<feature type="non-terminal residue" evidence="2">
    <location>
        <position position="1"/>
    </location>
</feature>
<dbReference type="Gene3D" id="3.30.2090.10">
    <property type="entry name" value="Multidrug efflux transporter AcrB TolC docking domain, DN and DC subdomains"/>
    <property type="match status" value="1"/>
</dbReference>
<dbReference type="InterPro" id="IPR027463">
    <property type="entry name" value="AcrB_DN_DC_subdom"/>
</dbReference>
<reference evidence="2" key="1">
    <citation type="submission" date="2013-08" db="EMBL/GenBank/DDBJ databases">
        <authorList>
            <person name="Mendez C."/>
            <person name="Richter M."/>
            <person name="Ferrer M."/>
            <person name="Sanchez J."/>
        </authorList>
    </citation>
    <scope>NUCLEOTIDE SEQUENCE</scope>
</reference>
<gene>
    <name evidence="2" type="ORF">B2A_01880</name>
</gene>
<evidence type="ECO:0000256" key="1">
    <source>
        <dbReference type="SAM" id="MobiDB-lite"/>
    </source>
</evidence>
<feature type="non-terminal residue" evidence="2">
    <location>
        <position position="191"/>
    </location>
</feature>
<dbReference type="Gene3D" id="3.30.70.1320">
    <property type="entry name" value="Multidrug efflux transporter AcrB pore domain like"/>
    <property type="match status" value="1"/>
</dbReference>
<evidence type="ECO:0000313" key="2">
    <source>
        <dbReference type="EMBL" id="EQD64691.1"/>
    </source>
</evidence>
<dbReference type="PANTHER" id="PTHR32063">
    <property type="match status" value="1"/>
</dbReference>
<proteinExistence type="predicted"/>
<dbReference type="InterPro" id="IPR001036">
    <property type="entry name" value="Acrflvin-R"/>
</dbReference>
<dbReference type="AlphaFoldDB" id="T1AVN8"/>
<dbReference type="EMBL" id="AUZZ01001327">
    <property type="protein sequence ID" value="EQD64691.1"/>
    <property type="molecule type" value="Genomic_DNA"/>
</dbReference>
<feature type="compositionally biased region" description="Low complexity" evidence="1">
    <location>
        <begin position="136"/>
        <end position="154"/>
    </location>
</feature>
<accession>T1AVN8</accession>
<organism evidence="2">
    <name type="scientific">mine drainage metagenome</name>
    <dbReference type="NCBI Taxonomy" id="410659"/>
    <lineage>
        <taxon>unclassified sequences</taxon>
        <taxon>metagenomes</taxon>
        <taxon>ecological metagenomes</taxon>
    </lineage>
</organism>
<dbReference type="SUPFAM" id="SSF82693">
    <property type="entry name" value="Multidrug efflux transporter AcrB pore domain, PN1, PN2, PC1 and PC2 subdomains"/>
    <property type="match status" value="1"/>
</dbReference>
<dbReference type="GO" id="GO:0042910">
    <property type="term" value="F:xenobiotic transmembrane transporter activity"/>
    <property type="evidence" value="ECO:0007669"/>
    <property type="project" value="TreeGrafter"/>
</dbReference>
<dbReference type="GO" id="GO:0005886">
    <property type="term" value="C:plasma membrane"/>
    <property type="evidence" value="ECO:0007669"/>
    <property type="project" value="TreeGrafter"/>
</dbReference>
<sequence length="191" mass="20217">SLKDLADIPVAVKNGTAVLVKDLGTVNFGPAPRRGVADWQGEGQTVGGIVVMRYGENALKVIQAVKAKLAEIAPSLPPGVTIRSLRPLGSHRGFGPHPRARSHRRGAGGEPRDCTVPVAFPLGADPDSLHPDRGSSPRSSRCTSCTSRATSCPSGGLRSRSGCWSMPPWSWSRTATDGSPKRMPAPRDRRP</sequence>
<dbReference type="Pfam" id="PF00873">
    <property type="entry name" value="ACR_tran"/>
    <property type="match status" value="1"/>
</dbReference>
<reference evidence="2" key="2">
    <citation type="journal article" date="2014" name="ISME J.">
        <title>Microbial stratification in low pH oxic and suboxic macroscopic growths along an acid mine drainage.</title>
        <authorList>
            <person name="Mendez-Garcia C."/>
            <person name="Mesa V."/>
            <person name="Sprenger R.R."/>
            <person name="Richter M."/>
            <person name="Diez M.S."/>
            <person name="Solano J."/>
            <person name="Bargiela R."/>
            <person name="Golyshina O.V."/>
            <person name="Manteca A."/>
            <person name="Ramos J.L."/>
            <person name="Gallego J.R."/>
            <person name="Llorente I."/>
            <person name="Martins Dos Santos V.A."/>
            <person name="Jensen O.N."/>
            <person name="Pelaez A.I."/>
            <person name="Sanchez J."/>
            <person name="Ferrer M."/>
        </authorList>
    </citation>
    <scope>NUCLEOTIDE SEQUENCE</scope>
</reference>
<comment type="caution">
    <text evidence="2">The sequence shown here is derived from an EMBL/GenBank/DDBJ whole genome shotgun (WGS) entry which is preliminary data.</text>
</comment>